<reference evidence="1 2" key="1">
    <citation type="journal article" date="2018" name="Sci. Rep.">
        <title>Genomic signatures of local adaptation to the degree of environmental predictability in rotifers.</title>
        <authorList>
            <person name="Franch-Gras L."/>
            <person name="Hahn C."/>
            <person name="Garcia-Roger E.M."/>
            <person name="Carmona M.J."/>
            <person name="Serra M."/>
            <person name="Gomez A."/>
        </authorList>
    </citation>
    <scope>NUCLEOTIDE SEQUENCE [LARGE SCALE GENOMIC DNA]</scope>
    <source>
        <strain evidence="1">HYR1</strain>
    </source>
</reference>
<accession>A0A3M7R8L0</accession>
<evidence type="ECO:0000313" key="2">
    <source>
        <dbReference type="Proteomes" id="UP000276133"/>
    </source>
</evidence>
<name>A0A3M7R8L0_BRAPC</name>
<organism evidence="1 2">
    <name type="scientific">Brachionus plicatilis</name>
    <name type="common">Marine rotifer</name>
    <name type="synonym">Brachionus muelleri</name>
    <dbReference type="NCBI Taxonomy" id="10195"/>
    <lineage>
        <taxon>Eukaryota</taxon>
        <taxon>Metazoa</taxon>
        <taxon>Spiralia</taxon>
        <taxon>Gnathifera</taxon>
        <taxon>Rotifera</taxon>
        <taxon>Eurotatoria</taxon>
        <taxon>Monogononta</taxon>
        <taxon>Pseudotrocha</taxon>
        <taxon>Ploima</taxon>
        <taxon>Brachionidae</taxon>
        <taxon>Brachionus</taxon>
    </lineage>
</organism>
<dbReference type="AlphaFoldDB" id="A0A3M7R8L0"/>
<dbReference type="Proteomes" id="UP000276133">
    <property type="component" value="Unassembled WGS sequence"/>
</dbReference>
<gene>
    <name evidence="1" type="ORF">BpHYR1_026592</name>
</gene>
<evidence type="ECO:0000313" key="1">
    <source>
        <dbReference type="EMBL" id="RNA19761.1"/>
    </source>
</evidence>
<protein>
    <submittedName>
        <fullName evidence="1">Uncharacterized protein</fullName>
    </submittedName>
</protein>
<sequence length="65" mass="7336">MNVINEVPSNSEFFNYKTPKPEVGNKAETIGNQIDFFSLIKNACKEILTKELANSCLSKKKLLML</sequence>
<dbReference type="EMBL" id="REGN01003981">
    <property type="protein sequence ID" value="RNA19761.1"/>
    <property type="molecule type" value="Genomic_DNA"/>
</dbReference>
<comment type="caution">
    <text evidence="1">The sequence shown here is derived from an EMBL/GenBank/DDBJ whole genome shotgun (WGS) entry which is preliminary data.</text>
</comment>
<proteinExistence type="predicted"/>
<keyword evidence="2" id="KW-1185">Reference proteome</keyword>